<organism evidence="1">
    <name type="scientific">Nothobranchius kadleci</name>
    <name type="common">African annual killifish</name>
    <dbReference type="NCBI Taxonomy" id="1051664"/>
    <lineage>
        <taxon>Eukaryota</taxon>
        <taxon>Metazoa</taxon>
        <taxon>Chordata</taxon>
        <taxon>Craniata</taxon>
        <taxon>Vertebrata</taxon>
        <taxon>Euteleostomi</taxon>
        <taxon>Actinopterygii</taxon>
        <taxon>Neopterygii</taxon>
        <taxon>Teleostei</taxon>
        <taxon>Neoteleostei</taxon>
        <taxon>Acanthomorphata</taxon>
        <taxon>Ovalentaria</taxon>
        <taxon>Atherinomorphae</taxon>
        <taxon>Cyprinodontiformes</taxon>
        <taxon>Nothobranchiidae</taxon>
        <taxon>Nothobranchius</taxon>
    </lineage>
</organism>
<feature type="non-terminal residue" evidence="1">
    <location>
        <position position="1"/>
    </location>
</feature>
<reference evidence="1" key="1">
    <citation type="submission" date="2016-05" db="EMBL/GenBank/DDBJ databases">
        <authorList>
            <person name="Lavstsen T."/>
            <person name="Jespersen J.S."/>
        </authorList>
    </citation>
    <scope>NUCLEOTIDE SEQUENCE</scope>
    <source>
        <tissue evidence="1">Brain</tissue>
    </source>
</reference>
<sequence>QKRAACTAHHCVSCQKEVVNTQISSGRARV</sequence>
<name>A0A1A8DNR3_NOTKA</name>
<proteinExistence type="predicted"/>
<accession>A0A1A8DNR3</accession>
<protein>
    <submittedName>
        <fullName evidence="1">Protein phosphatase 2, regulatory subunit B'', alpha</fullName>
    </submittedName>
</protein>
<feature type="non-terminal residue" evidence="1">
    <location>
        <position position="30"/>
    </location>
</feature>
<gene>
    <name evidence="1" type="primary">PPP2R3A</name>
</gene>
<evidence type="ECO:0000313" key="1">
    <source>
        <dbReference type="EMBL" id="SBQ35955.1"/>
    </source>
</evidence>
<dbReference type="AlphaFoldDB" id="A0A1A8DNR3"/>
<dbReference type="EMBL" id="HAEA01007475">
    <property type="protein sequence ID" value="SBQ35955.1"/>
    <property type="molecule type" value="Transcribed_RNA"/>
</dbReference>
<reference evidence="1" key="2">
    <citation type="submission" date="2016-06" db="EMBL/GenBank/DDBJ databases">
        <title>The genome of a short-lived fish provides insights into sex chromosome evolution and the genetic control of aging.</title>
        <authorList>
            <person name="Reichwald K."/>
            <person name="Felder M."/>
            <person name="Petzold A."/>
            <person name="Koch P."/>
            <person name="Groth M."/>
            <person name="Platzer M."/>
        </authorList>
    </citation>
    <scope>NUCLEOTIDE SEQUENCE</scope>
    <source>
        <tissue evidence="1">Brain</tissue>
    </source>
</reference>